<dbReference type="PANTHER" id="PTHR34667:SF1">
    <property type="entry name" value="D-AMINOACYL-TRNA DEACYLASE"/>
    <property type="match status" value="1"/>
</dbReference>
<dbReference type="GO" id="GO:0051499">
    <property type="term" value="F:D-aminoacyl-tRNA deacylase activity"/>
    <property type="evidence" value="ECO:0007669"/>
    <property type="project" value="UniProtKB-UniRule"/>
</dbReference>
<feature type="region of interest" description="Disordered" evidence="5">
    <location>
        <begin position="388"/>
        <end position="407"/>
    </location>
</feature>
<dbReference type="Pfam" id="PF04414">
    <property type="entry name" value="tRNA_deacylase"/>
    <property type="match status" value="1"/>
</dbReference>
<keyword evidence="2 4" id="KW-0378">Hydrolase</keyword>
<keyword evidence="3 4" id="KW-0862">Zinc</keyword>
<dbReference type="PANTHER" id="PTHR34667">
    <property type="entry name" value="D-AMINOACYL-TRNA DEACYLASE"/>
    <property type="match status" value="1"/>
</dbReference>
<dbReference type="Gene3D" id="3.40.630.50">
    <property type="entry name" value="AF0625-like"/>
    <property type="match status" value="1"/>
</dbReference>
<comment type="similarity">
    <text evidence="4">Belongs to the DtdA deacylase family.</text>
</comment>
<dbReference type="EMBL" id="FOJA01000001">
    <property type="protein sequence ID" value="SEW05472.1"/>
    <property type="molecule type" value="Genomic_DNA"/>
</dbReference>
<comment type="catalytic activity">
    <reaction evidence="4">
        <text>glycyl-tRNA(Ala) + H2O = tRNA(Ala) + glycine + H(+)</text>
        <dbReference type="Rhea" id="RHEA:53744"/>
        <dbReference type="Rhea" id="RHEA-COMP:9657"/>
        <dbReference type="Rhea" id="RHEA-COMP:13640"/>
        <dbReference type="ChEBI" id="CHEBI:15377"/>
        <dbReference type="ChEBI" id="CHEBI:15378"/>
        <dbReference type="ChEBI" id="CHEBI:57305"/>
        <dbReference type="ChEBI" id="CHEBI:78442"/>
        <dbReference type="ChEBI" id="CHEBI:78522"/>
        <dbReference type="EC" id="3.1.1.96"/>
    </reaction>
</comment>
<dbReference type="AlphaFoldDB" id="A0A1I0NV59"/>
<organism evidence="6 7">
    <name type="scientific">Halobacterium jilantaiense</name>
    <dbReference type="NCBI Taxonomy" id="355548"/>
    <lineage>
        <taxon>Archaea</taxon>
        <taxon>Methanobacteriati</taxon>
        <taxon>Methanobacteriota</taxon>
        <taxon>Stenosarchaea group</taxon>
        <taxon>Halobacteria</taxon>
        <taxon>Halobacteriales</taxon>
        <taxon>Halobacteriaceae</taxon>
        <taxon>Halobacterium</taxon>
    </lineage>
</organism>
<dbReference type="GO" id="GO:0106026">
    <property type="term" value="F:Gly-tRNA(Ala) deacylase activity"/>
    <property type="evidence" value="ECO:0007669"/>
    <property type="project" value="RHEA"/>
</dbReference>
<proteinExistence type="inferred from homology"/>
<keyword evidence="7" id="KW-1185">Reference proteome</keyword>
<reference evidence="6 7" key="1">
    <citation type="submission" date="2016-10" db="EMBL/GenBank/DDBJ databases">
        <authorList>
            <person name="de Groot N.N."/>
        </authorList>
    </citation>
    <scope>NUCLEOTIDE SEQUENCE [LARGE SCALE GENOMIC DNA]</scope>
    <source>
        <strain evidence="6 7">CGMCC 1.5337</strain>
    </source>
</reference>
<protein>
    <recommendedName>
        <fullName evidence="4">D-aminoacyl-tRNA deacylase</fullName>
        <ecNumber evidence="4">3.1.1.96</ecNumber>
    </recommendedName>
</protein>
<dbReference type="Gene3D" id="3.40.50.10700">
    <property type="entry name" value="AF0625-like"/>
    <property type="match status" value="1"/>
</dbReference>
<evidence type="ECO:0000256" key="4">
    <source>
        <dbReference type="HAMAP-Rule" id="MF_00562"/>
    </source>
</evidence>
<accession>A0A1I0NV59</accession>
<dbReference type="Proteomes" id="UP000198518">
    <property type="component" value="Unassembled WGS sequence"/>
</dbReference>
<comment type="subunit">
    <text evidence="4">Monomer.</text>
</comment>
<comment type="function">
    <text evidence="4">D-aminoacyl-tRNA deacylase with broad substrate specificity. By recycling D-aminoacyl-tRNA to D-amino acids and free tRNA molecules, this enzyme counteracts the toxicity associated with the formation of D-aminoacyl-tRNA entities in vivo.</text>
</comment>
<sequence length="453" mass="47545">MIGIVVSRADEASEHIGDHLLELGDFEQVAEDTYRADGFELREIDDLHIHADDAAAAFDDPDLVVFVSRHSGETGPLLSAHYTGNFGGDAEFGGEGRSVAPACPNAHHAVMAGLREHAPDGYDVAMECTHHGPTSVGAPSMFVELGSDEAEWGDPEGAGAVAKAVLGLRGVDPHGDRALVAFGGGHYAPRPSRVLAETDWPVGHVAADWSLSDLGDPRQHEGVVDAMFAASGAEYAVVDGEQSAVRDAIAGLGYDVVSETWVKETDGVQLDLVASLEAHVGRVDDGLRFGAPAESHEGDYRVVDLPGDLLDAAHAVDPDATVEAAQERALAVLTEENGNRLAGPAAFATGNDYDALVDGLADVLAAEYDEVARNQAEVTATRETFDPAAAADRGVPEGPAYGKLANGQPVEYDGATITPDEVARTETITVPVALRERARERVRRPSDAEGKGN</sequence>
<dbReference type="RefSeq" id="WP_089668415.1">
    <property type="nucleotide sequence ID" value="NZ_FOJA01000001.1"/>
</dbReference>
<evidence type="ECO:0000256" key="3">
    <source>
        <dbReference type="ARBA" id="ARBA00022833"/>
    </source>
</evidence>
<dbReference type="SUPFAM" id="SSF142535">
    <property type="entry name" value="AF0625-like"/>
    <property type="match status" value="1"/>
</dbReference>
<evidence type="ECO:0000313" key="6">
    <source>
        <dbReference type="EMBL" id="SEW05472.1"/>
    </source>
</evidence>
<evidence type="ECO:0000256" key="5">
    <source>
        <dbReference type="SAM" id="MobiDB-lite"/>
    </source>
</evidence>
<dbReference type="GO" id="GO:0019478">
    <property type="term" value="P:D-amino acid catabolic process"/>
    <property type="evidence" value="ECO:0007669"/>
    <property type="project" value="UniProtKB-UniRule"/>
</dbReference>
<dbReference type="HAMAP" id="MF_00562">
    <property type="entry name" value="Deacylase_DtdA"/>
    <property type="match status" value="1"/>
</dbReference>
<evidence type="ECO:0000313" key="7">
    <source>
        <dbReference type="Proteomes" id="UP000198518"/>
    </source>
</evidence>
<dbReference type="OrthoDB" id="9863at2157"/>
<comment type="cofactor">
    <cofactor evidence="4">
        <name>Zn(2+)</name>
        <dbReference type="ChEBI" id="CHEBI:29105"/>
    </cofactor>
    <text evidence="4">Binds 2 Zn(2+) ions per subunit.</text>
</comment>
<gene>
    <name evidence="4" type="primary">dtdA</name>
    <name evidence="6" type="ORF">SAMN04487945_1169</name>
</gene>
<dbReference type="InterPro" id="IPR018033">
    <property type="entry name" value="Deacylase_DtdA_archaea"/>
</dbReference>
<dbReference type="InterPro" id="IPR007508">
    <property type="entry name" value="DtdA"/>
</dbReference>
<evidence type="ECO:0000256" key="1">
    <source>
        <dbReference type="ARBA" id="ARBA00022723"/>
    </source>
</evidence>
<keyword evidence="1 4" id="KW-0479">Metal-binding</keyword>
<dbReference type="STRING" id="355548.SAMN04487945_1169"/>
<evidence type="ECO:0000256" key="2">
    <source>
        <dbReference type="ARBA" id="ARBA00022801"/>
    </source>
</evidence>
<dbReference type="EC" id="3.1.1.96" evidence="4"/>
<dbReference type="GO" id="GO:0008270">
    <property type="term" value="F:zinc ion binding"/>
    <property type="evidence" value="ECO:0007669"/>
    <property type="project" value="UniProtKB-UniRule"/>
</dbReference>
<name>A0A1I0NV59_9EURY</name>
<comment type="catalytic activity">
    <reaction evidence="4">
        <text>a D-aminoacyl-tRNA + H2O = a tRNA + a D-alpha-amino acid + H(+)</text>
        <dbReference type="Rhea" id="RHEA:13953"/>
        <dbReference type="Rhea" id="RHEA-COMP:10123"/>
        <dbReference type="Rhea" id="RHEA-COMP:10124"/>
        <dbReference type="ChEBI" id="CHEBI:15377"/>
        <dbReference type="ChEBI" id="CHEBI:15378"/>
        <dbReference type="ChEBI" id="CHEBI:59871"/>
        <dbReference type="ChEBI" id="CHEBI:78442"/>
        <dbReference type="ChEBI" id="CHEBI:79333"/>
        <dbReference type="EC" id="3.1.1.96"/>
    </reaction>
</comment>